<evidence type="ECO:0000313" key="3">
    <source>
        <dbReference type="EMBL" id="NIX76778.1"/>
    </source>
</evidence>
<evidence type="ECO:0000256" key="2">
    <source>
        <dbReference type="ARBA" id="ARBA00022679"/>
    </source>
</evidence>
<evidence type="ECO:0000256" key="1">
    <source>
        <dbReference type="ARBA" id="ARBA00010566"/>
    </source>
</evidence>
<dbReference type="InterPro" id="IPR036969">
    <property type="entry name" value="Citrate_synthase_sf"/>
</dbReference>
<name>A0ABX0VAB2_9HYPH</name>
<comment type="caution">
    <text evidence="3">The sequence shown here is derived from an EMBL/GenBank/DDBJ whole genome shotgun (WGS) entry which is preliminary data.</text>
</comment>
<dbReference type="Pfam" id="PF00285">
    <property type="entry name" value="Citrate_synt"/>
    <property type="match status" value="2"/>
</dbReference>
<evidence type="ECO:0000313" key="4">
    <source>
        <dbReference type="Proteomes" id="UP000707352"/>
    </source>
</evidence>
<keyword evidence="4" id="KW-1185">Reference proteome</keyword>
<proteinExistence type="inferred from homology"/>
<dbReference type="PANTHER" id="PTHR11739:SF4">
    <property type="entry name" value="CITRATE SYNTHASE, PEROXISOMAL"/>
    <property type="match status" value="1"/>
</dbReference>
<dbReference type="CDD" id="cd06102">
    <property type="entry name" value="citrate_synt_like_2"/>
    <property type="match status" value="1"/>
</dbReference>
<accession>A0ABX0VAB2</accession>
<dbReference type="SUPFAM" id="SSF48256">
    <property type="entry name" value="Citrate synthase"/>
    <property type="match status" value="1"/>
</dbReference>
<dbReference type="PANTHER" id="PTHR11739">
    <property type="entry name" value="CITRATE SYNTHASE"/>
    <property type="match status" value="1"/>
</dbReference>
<keyword evidence="2" id="KW-0808">Transferase</keyword>
<reference evidence="3 4" key="1">
    <citation type="submission" date="2020-03" db="EMBL/GenBank/DDBJ databases">
        <title>The genome sequence of Microvirga sp. c23x22.</title>
        <authorList>
            <person name="Zhang X."/>
        </authorList>
    </citation>
    <scope>NUCLEOTIDE SEQUENCE [LARGE SCALE GENOMIC DNA]</scope>
    <source>
        <strain evidence="4">c23x22</strain>
    </source>
</reference>
<protein>
    <submittedName>
        <fullName evidence="3">Citrate synthase</fullName>
    </submittedName>
</protein>
<dbReference type="Gene3D" id="1.10.580.10">
    <property type="entry name" value="Citrate Synthase, domain 1"/>
    <property type="match status" value="2"/>
</dbReference>
<dbReference type="EMBL" id="JAATJS010000003">
    <property type="protein sequence ID" value="NIX76778.1"/>
    <property type="molecule type" value="Genomic_DNA"/>
</dbReference>
<dbReference type="InterPro" id="IPR002020">
    <property type="entry name" value="Citrate_synthase"/>
</dbReference>
<organism evidence="3 4">
    <name type="scientific">Microvirga terricola</name>
    <dbReference type="NCBI Taxonomy" id="2719797"/>
    <lineage>
        <taxon>Bacteria</taxon>
        <taxon>Pseudomonadati</taxon>
        <taxon>Pseudomonadota</taxon>
        <taxon>Alphaproteobacteria</taxon>
        <taxon>Hyphomicrobiales</taxon>
        <taxon>Methylobacteriaceae</taxon>
        <taxon>Microvirga</taxon>
    </lineage>
</organism>
<dbReference type="InterPro" id="IPR016142">
    <property type="entry name" value="Citrate_synth-like_lrg_a-sub"/>
</dbReference>
<gene>
    <name evidence="3" type="ORF">HB375_09140</name>
</gene>
<dbReference type="Proteomes" id="UP000707352">
    <property type="component" value="Unassembled WGS sequence"/>
</dbReference>
<dbReference type="PRINTS" id="PR00143">
    <property type="entry name" value="CITRTSNTHASE"/>
</dbReference>
<dbReference type="RefSeq" id="WP_167672694.1">
    <property type="nucleotide sequence ID" value="NZ_JAATJS010000003.1"/>
</dbReference>
<comment type="similarity">
    <text evidence="1">Belongs to the citrate synthase family.</text>
</comment>
<sequence>MKPASLDLISAQETSSRLGISRASLYAYVSRGLIRSFASPHDPRQRLYALDDVEALVKRRTRFRRPTAAAATALDWGLPVLETALTQIEDGRLLYRGVDAVELAETATLEEVVRLLIGDVDPKAFTLPSSPVGPLAGPALGSSEFVSQAIRLLSEPGSEVNPSREIAAILRLMVAAASGGEPGTAPLHRHLAASWQASSEAADAIRRALVLCADHELSASAFAVRVVASTGASLRNAVIAGLAALSGPRHGAATDEVRDFLEDCDRHGGTMDDRTLPSFHHPLYPQGDPRGAALIERLPLRVVDAAILRESESRTGERPTVDAGLVMMERAHNLPRGAAFALFAIGRTAGWLAHAIEQRRQATLIRPRARYAVAQDKASS</sequence>